<reference evidence="1 2" key="1">
    <citation type="submission" date="2021-03" db="EMBL/GenBank/DDBJ databases">
        <title>Succinivibrio sp. nov. isolated from feces of cow.</title>
        <authorList>
            <person name="Choi J.-Y."/>
        </authorList>
    </citation>
    <scope>NUCLEOTIDE SEQUENCE [LARGE SCALE GENOMIC DNA]</scope>
    <source>
        <strain evidence="1 2">AGMB01872</strain>
    </source>
</reference>
<dbReference type="EMBL" id="JAGFNY010000014">
    <property type="protein sequence ID" value="MBW7570295.1"/>
    <property type="molecule type" value="Genomic_DNA"/>
</dbReference>
<dbReference type="NCBIfam" id="TIGR00022">
    <property type="entry name" value="YhcH/YjgK/YiaL family protein"/>
    <property type="match status" value="1"/>
</dbReference>
<evidence type="ECO:0000313" key="1">
    <source>
        <dbReference type="EMBL" id="MBW7570295.1"/>
    </source>
</evidence>
<protein>
    <submittedName>
        <fullName evidence="1">YhcH/YjgK/YiaL family protein</fullName>
    </submittedName>
</protein>
<keyword evidence="2" id="KW-1185">Reference proteome</keyword>
<gene>
    <name evidence="1" type="ORF">J5V48_05235</name>
</gene>
<dbReference type="Proteomes" id="UP000731465">
    <property type="component" value="Unassembled WGS sequence"/>
</dbReference>
<dbReference type="Pfam" id="PF04074">
    <property type="entry name" value="DUF386"/>
    <property type="match status" value="1"/>
</dbReference>
<dbReference type="SUPFAM" id="SSF51197">
    <property type="entry name" value="Clavaminate synthase-like"/>
    <property type="match status" value="1"/>
</dbReference>
<dbReference type="Gene3D" id="2.60.120.370">
    <property type="entry name" value="YhcH/YjgK/YiaL"/>
    <property type="match status" value="1"/>
</dbReference>
<sequence length="150" mass="17503">MLATSLKLVTKYNYLSEKFEKAYNWLSNHDPVNMEDGRYDITDGVFAIVQRYQSIKFEDAKFESHKDYIDIQYIAKGYESFGQAYVEDCTLTESYPNDDLYFYNMPNVYTQVTLRPGDLVVVPPEEAHQPRVLYKNSEEVVKVVIKVSVK</sequence>
<evidence type="ECO:0000313" key="2">
    <source>
        <dbReference type="Proteomes" id="UP000731465"/>
    </source>
</evidence>
<name>A0ABS7DG63_9GAMM</name>
<dbReference type="InterPro" id="IPR004375">
    <property type="entry name" value="NanQ/TabA/YiaL"/>
</dbReference>
<proteinExistence type="predicted"/>
<accession>A0ABS7DG63</accession>
<dbReference type="RefSeq" id="WP_219937518.1">
    <property type="nucleotide sequence ID" value="NZ_JAGFNY010000014.1"/>
</dbReference>
<comment type="caution">
    <text evidence="1">The sequence shown here is derived from an EMBL/GenBank/DDBJ whole genome shotgun (WGS) entry which is preliminary data.</text>
</comment>
<dbReference type="InterPro" id="IPR037012">
    <property type="entry name" value="NanQ/TabA/YiaL_sf"/>
</dbReference>
<organism evidence="1 2">
    <name type="scientific">Succinivibrio faecicola</name>
    <dbReference type="NCBI Taxonomy" id="2820300"/>
    <lineage>
        <taxon>Bacteria</taxon>
        <taxon>Pseudomonadati</taxon>
        <taxon>Pseudomonadota</taxon>
        <taxon>Gammaproteobacteria</taxon>
        <taxon>Aeromonadales</taxon>
        <taxon>Succinivibrionaceae</taxon>
        <taxon>Succinivibrio</taxon>
    </lineage>
</organism>
<dbReference type="PANTHER" id="PTHR34986">
    <property type="entry name" value="EVOLVED BETA-GALACTOSIDASE SUBUNIT BETA"/>
    <property type="match status" value="1"/>
</dbReference>
<dbReference type="PANTHER" id="PTHR34986:SF1">
    <property type="entry name" value="PROTEIN YIAL"/>
    <property type="match status" value="1"/>
</dbReference>